<proteinExistence type="inferred from homology"/>
<sequence>MGAHLMPSGEVAPISTSRGAGLGGTPHLFAYPNKDSEAEVIQFGSADTGAQGLCAHVAELADKAIKEKGSFTLVLSGGSLFKALTPLVGQQGVDFSKWHVLFVDERNVPHSSADSNYKGAYDTFLGKVPIPKEQIYAIAEGLPVEAAATEYAGQMLRMDPIVLPRNASGLPVLDLILLGIGPDGHVASLFPNHKELAVKDSWVLSVNNSPKPPPERITMSLPVINAAKAIDVVAFGAGKAEVVQRILEVQSLPGALPAQLVRPEEGKLRWLLDAESSSRLSIMQWQDSKAFPRSS</sequence>
<dbReference type="FunFam" id="3.40.50.1360:FF:000005">
    <property type="entry name" value="6-phosphogluconolactonase"/>
    <property type="match status" value="1"/>
</dbReference>
<evidence type="ECO:0000256" key="1">
    <source>
        <dbReference type="ARBA" id="ARBA00000832"/>
    </source>
</evidence>
<evidence type="ECO:0000313" key="7">
    <source>
        <dbReference type="EMBL" id="KAK9810199.1"/>
    </source>
</evidence>
<comment type="caution">
    <text evidence="7">The sequence shown here is derived from an EMBL/GenBank/DDBJ whole genome shotgun (WGS) entry which is preliminary data.</text>
</comment>
<name>A0AAW1PQ06_9CHLO</name>
<gene>
    <name evidence="7" type="ORF">WJX72_006525</name>
</gene>
<organism evidence="7 8">
    <name type="scientific">[Myrmecia] bisecta</name>
    <dbReference type="NCBI Taxonomy" id="41462"/>
    <lineage>
        <taxon>Eukaryota</taxon>
        <taxon>Viridiplantae</taxon>
        <taxon>Chlorophyta</taxon>
        <taxon>core chlorophytes</taxon>
        <taxon>Trebouxiophyceae</taxon>
        <taxon>Trebouxiales</taxon>
        <taxon>Trebouxiaceae</taxon>
        <taxon>Myrmecia</taxon>
    </lineage>
</organism>
<evidence type="ECO:0000256" key="5">
    <source>
        <dbReference type="RuleBase" id="RU365095"/>
    </source>
</evidence>
<evidence type="ECO:0000256" key="4">
    <source>
        <dbReference type="ARBA" id="ARBA00022801"/>
    </source>
</evidence>
<evidence type="ECO:0000256" key="2">
    <source>
        <dbReference type="ARBA" id="ARBA00004961"/>
    </source>
</evidence>
<dbReference type="PANTHER" id="PTHR11054:SF22">
    <property type="entry name" value="6-PHOSPHOGLUCONOLACTONASE 3, CHLOROPLASTIC"/>
    <property type="match status" value="1"/>
</dbReference>
<keyword evidence="4" id="KW-0378">Hydrolase</keyword>
<dbReference type="Pfam" id="PF01182">
    <property type="entry name" value="Glucosamine_iso"/>
    <property type="match status" value="1"/>
</dbReference>
<comment type="pathway">
    <text evidence="2">Carbohydrate degradation; pentose phosphate pathway; D-ribulose 5-phosphate from D-glucose 6-phosphate (oxidative stage): step 2/3.</text>
</comment>
<dbReference type="AlphaFoldDB" id="A0AAW1PQ06"/>
<dbReference type="PANTHER" id="PTHR11054">
    <property type="entry name" value="6-PHOSPHOGLUCONOLACTONASE"/>
    <property type="match status" value="1"/>
</dbReference>
<dbReference type="Gene3D" id="3.40.50.1360">
    <property type="match status" value="1"/>
</dbReference>
<dbReference type="InterPro" id="IPR005900">
    <property type="entry name" value="6-phosphogluconolactonase_DevB"/>
</dbReference>
<dbReference type="GO" id="GO:0005975">
    <property type="term" value="P:carbohydrate metabolic process"/>
    <property type="evidence" value="ECO:0007669"/>
    <property type="project" value="InterPro"/>
</dbReference>
<keyword evidence="8" id="KW-1185">Reference proteome</keyword>
<evidence type="ECO:0000256" key="3">
    <source>
        <dbReference type="ARBA" id="ARBA00010662"/>
    </source>
</evidence>
<dbReference type="GO" id="GO:0006098">
    <property type="term" value="P:pentose-phosphate shunt"/>
    <property type="evidence" value="ECO:0007669"/>
    <property type="project" value="InterPro"/>
</dbReference>
<comment type="catalytic activity">
    <reaction evidence="1 5">
        <text>6-phospho-D-glucono-1,5-lactone + H2O = 6-phospho-D-gluconate + H(+)</text>
        <dbReference type="Rhea" id="RHEA:12556"/>
        <dbReference type="ChEBI" id="CHEBI:15377"/>
        <dbReference type="ChEBI" id="CHEBI:15378"/>
        <dbReference type="ChEBI" id="CHEBI:57955"/>
        <dbReference type="ChEBI" id="CHEBI:58759"/>
        <dbReference type="EC" id="3.1.1.31"/>
    </reaction>
</comment>
<dbReference type="EC" id="3.1.1.31" evidence="5"/>
<dbReference type="NCBIfam" id="TIGR01198">
    <property type="entry name" value="pgl"/>
    <property type="match status" value="1"/>
</dbReference>
<dbReference type="InterPro" id="IPR039104">
    <property type="entry name" value="6PGL"/>
</dbReference>
<feature type="domain" description="Glucosamine/galactosamine-6-phosphate isomerase" evidence="6">
    <location>
        <begin position="47"/>
        <end position="270"/>
    </location>
</feature>
<dbReference type="GO" id="GO:0017057">
    <property type="term" value="F:6-phosphogluconolactonase activity"/>
    <property type="evidence" value="ECO:0007669"/>
    <property type="project" value="UniProtKB-EC"/>
</dbReference>
<dbReference type="InterPro" id="IPR006148">
    <property type="entry name" value="Glc/Gal-6P_isomerase"/>
</dbReference>
<evidence type="ECO:0000259" key="6">
    <source>
        <dbReference type="Pfam" id="PF01182"/>
    </source>
</evidence>
<dbReference type="EMBL" id="JALJOR010000010">
    <property type="protein sequence ID" value="KAK9810199.1"/>
    <property type="molecule type" value="Genomic_DNA"/>
</dbReference>
<comment type="similarity">
    <text evidence="3 5">Belongs to the glucosamine/galactosamine-6-phosphate isomerase family. 6-phosphogluconolactonase subfamily.</text>
</comment>
<dbReference type="InterPro" id="IPR037171">
    <property type="entry name" value="NagB/RpiA_transferase-like"/>
</dbReference>
<protein>
    <recommendedName>
        <fullName evidence="5">Probable 6-phosphogluconolactonase</fullName>
        <ecNumber evidence="5">3.1.1.31</ecNumber>
    </recommendedName>
</protein>
<evidence type="ECO:0000313" key="8">
    <source>
        <dbReference type="Proteomes" id="UP001489004"/>
    </source>
</evidence>
<reference evidence="7 8" key="1">
    <citation type="journal article" date="2024" name="Nat. Commun.">
        <title>Phylogenomics reveals the evolutionary origins of lichenization in chlorophyte algae.</title>
        <authorList>
            <person name="Puginier C."/>
            <person name="Libourel C."/>
            <person name="Otte J."/>
            <person name="Skaloud P."/>
            <person name="Haon M."/>
            <person name="Grisel S."/>
            <person name="Petersen M."/>
            <person name="Berrin J.G."/>
            <person name="Delaux P.M."/>
            <person name="Dal Grande F."/>
            <person name="Keller J."/>
        </authorList>
    </citation>
    <scope>NUCLEOTIDE SEQUENCE [LARGE SCALE GENOMIC DNA]</scope>
    <source>
        <strain evidence="7 8">SAG 2043</strain>
    </source>
</reference>
<accession>A0AAW1PQ06</accession>
<dbReference type="Proteomes" id="UP001489004">
    <property type="component" value="Unassembled WGS sequence"/>
</dbReference>
<dbReference type="SUPFAM" id="SSF100950">
    <property type="entry name" value="NagB/RpiA/CoA transferase-like"/>
    <property type="match status" value="1"/>
</dbReference>
<dbReference type="CDD" id="cd01400">
    <property type="entry name" value="6PGL"/>
    <property type="match status" value="1"/>
</dbReference>